<evidence type="ECO:0000313" key="4">
    <source>
        <dbReference type="EMBL" id="CAF0934709.1"/>
    </source>
</evidence>
<dbReference type="PANTHER" id="PTHR33562">
    <property type="entry name" value="ATILLA, ISOFORM B-RELATED-RELATED"/>
    <property type="match status" value="1"/>
</dbReference>
<name>A0A814DKJ6_9BILA</name>
<organism evidence="5 6">
    <name type="scientific">Rotaria sordida</name>
    <dbReference type="NCBI Taxonomy" id="392033"/>
    <lineage>
        <taxon>Eukaryota</taxon>
        <taxon>Metazoa</taxon>
        <taxon>Spiralia</taxon>
        <taxon>Gnathifera</taxon>
        <taxon>Rotifera</taxon>
        <taxon>Eurotatoria</taxon>
        <taxon>Bdelloidea</taxon>
        <taxon>Philodinida</taxon>
        <taxon>Philodinidae</taxon>
        <taxon>Rotaria</taxon>
    </lineage>
</organism>
<keyword evidence="2" id="KW-0812">Transmembrane</keyword>
<dbReference type="Proteomes" id="UP000663870">
    <property type="component" value="Unassembled WGS sequence"/>
</dbReference>
<protein>
    <submittedName>
        <fullName evidence="5">Uncharacterized protein</fullName>
    </submittedName>
</protein>
<dbReference type="EMBL" id="CAJNOL010000240">
    <property type="protein sequence ID" value="CAF0955356.1"/>
    <property type="molecule type" value="Genomic_DNA"/>
</dbReference>
<evidence type="ECO:0000313" key="5">
    <source>
        <dbReference type="EMBL" id="CAF0955356.1"/>
    </source>
</evidence>
<evidence type="ECO:0000256" key="1">
    <source>
        <dbReference type="ARBA" id="ARBA00022729"/>
    </source>
</evidence>
<feature type="transmembrane region" description="Helical" evidence="2">
    <location>
        <begin position="105"/>
        <end position="124"/>
    </location>
</feature>
<dbReference type="AlphaFoldDB" id="A0A814DKJ6"/>
<evidence type="ECO:0000256" key="2">
    <source>
        <dbReference type="SAM" id="Phobius"/>
    </source>
</evidence>
<feature type="chain" id="PRO_5036409979" evidence="3">
    <location>
        <begin position="20"/>
        <end position="125"/>
    </location>
</feature>
<evidence type="ECO:0000256" key="3">
    <source>
        <dbReference type="SAM" id="SignalP"/>
    </source>
</evidence>
<evidence type="ECO:0000313" key="6">
    <source>
        <dbReference type="Proteomes" id="UP000663870"/>
    </source>
</evidence>
<keyword evidence="2" id="KW-0472">Membrane</keyword>
<dbReference type="PANTHER" id="PTHR33562:SF28">
    <property type="entry name" value="PROTEIN QUIVER"/>
    <property type="match status" value="1"/>
</dbReference>
<reference evidence="5" key="1">
    <citation type="submission" date="2021-02" db="EMBL/GenBank/DDBJ databases">
        <authorList>
            <person name="Nowell W R."/>
        </authorList>
    </citation>
    <scope>NUCLEOTIDE SEQUENCE</scope>
</reference>
<dbReference type="Proteomes" id="UP000663854">
    <property type="component" value="Unassembled WGS sequence"/>
</dbReference>
<dbReference type="InterPro" id="IPR050975">
    <property type="entry name" value="Sleep_regulator"/>
</dbReference>
<sequence>MHLLTLSILLLIGTHMVIATATECYECELTSACNDPFNANEFGVNKISSLSGWCYKVKGEEEGTYLIIRGADDVSCSKTGCDNVNGATICCCDTNLCNAARRSTSMITVIILAWSLAIGFARWFY</sequence>
<keyword evidence="6" id="KW-1185">Reference proteome</keyword>
<feature type="signal peptide" evidence="3">
    <location>
        <begin position="1"/>
        <end position="19"/>
    </location>
</feature>
<keyword evidence="1 3" id="KW-0732">Signal</keyword>
<gene>
    <name evidence="5" type="ORF">JXQ802_LOCUS11908</name>
    <name evidence="4" type="ORF">PYM288_LOCUS11250</name>
</gene>
<comment type="caution">
    <text evidence="5">The sequence shown here is derived from an EMBL/GenBank/DDBJ whole genome shotgun (WGS) entry which is preliminary data.</text>
</comment>
<accession>A0A814DKJ6</accession>
<dbReference type="EMBL" id="CAJNOH010000187">
    <property type="protein sequence ID" value="CAF0934709.1"/>
    <property type="molecule type" value="Genomic_DNA"/>
</dbReference>
<proteinExistence type="predicted"/>
<keyword evidence="2" id="KW-1133">Transmembrane helix</keyword>